<dbReference type="Proteomes" id="UP001223390">
    <property type="component" value="Unassembled WGS sequence"/>
</dbReference>
<dbReference type="InterPro" id="IPR044548">
    <property type="entry name" value="AF0060_NTP-PPase_MazG-like"/>
</dbReference>
<proteinExistence type="predicted"/>
<reference evidence="1 2" key="1">
    <citation type="submission" date="2023-05" db="EMBL/GenBank/DDBJ databases">
        <title>Sequencing and Assembly of Streptomyces sp. NP73.</title>
        <authorList>
            <person name="Konwar A.N."/>
            <person name="Saikia K."/>
            <person name="Thakur D."/>
        </authorList>
    </citation>
    <scope>NUCLEOTIDE SEQUENCE [LARGE SCALE GENOMIC DNA]</scope>
    <source>
        <strain evidence="1 2">NP73</strain>
    </source>
</reference>
<accession>A0ABT7GQ80</accession>
<dbReference type="RefSeq" id="WP_285340746.1">
    <property type="nucleotide sequence ID" value="NZ_JASITI010000004.1"/>
</dbReference>
<protein>
    <submittedName>
        <fullName evidence="1">MazG-like family protein</fullName>
    </submittedName>
</protein>
<organism evidence="1 2">
    <name type="scientific">Streptomyces katrae</name>
    <dbReference type="NCBI Taxonomy" id="68223"/>
    <lineage>
        <taxon>Bacteria</taxon>
        <taxon>Bacillati</taxon>
        <taxon>Actinomycetota</taxon>
        <taxon>Actinomycetes</taxon>
        <taxon>Kitasatosporales</taxon>
        <taxon>Streptomycetaceae</taxon>
        <taxon>Streptomyces</taxon>
    </lineage>
</organism>
<comment type="caution">
    <text evidence="1">The sequence shown here is derived from an EMBL/GenBank/DDBJ whole genome shotgun (WGS) entry which is preliminary data.</text>
</comment>
<name>A0ABT7GQ80_9ACTN</name>
<sequence length="111" mass="11859">MNSPSWDTVRALAARFEAAAAARGVHPPQSHVLQVLKIGEEFGEAAQALIGATGSNPRKGHSHSWADVHDEVCDVIITGMVTLARMRPDAPAYFAEQLAVKSARFLQEGAP</sequence>
<dbReference type="Gene3D" id="1.10.287.1080">
    <property type="entry name" value="MazG-like"/>
    <property type="match status" value="1"/>
</dbReference>
<evidence type="ECO:0000313" key="2">
    <source>
        <dbReference type="Proteomes" id="UP001223390"/>
    </source>
</evidence>
<gene>
    <name evidence="1" type="ORF">QEZ40_004493</name>
</gene>
<keyword evidence="2" id="KW-1185">Reference proteome</keyword>
<dbReference type="CDD" id="cd11533">
    <property type="entry name" value="NTP-PPase_Af0060_like"/>
    <property type="match status" value="1"/>
</dbReference>
<evidence type="ECO:0000313" key="1">
    <source>
        <dbReference type="EMBL" id="MDK9495060.1"/>
    </source>
</evidence>
<dbReference type="SUPFAM" id="SSF101386">
    <property type="entry name" value="all-alpha NTP pyrophosphatases"/>
    <property type="match status" value="1"/>
</dbReference>
<dbReference type="EMBL" id="JASITI010000004">
    <property type="protein sequence ID" value="MDK9495060.1"/>
    <property type="molecule type" value="Genomic_DNA"/>
</dbReference>